<dbReference type="Pfam" id="PF13296">
    <property type="entry name" value="T6SS_Vgr"/>
    <property type="match status" value="1"/>
</dbReference>
<feature type="domain" description="Putative type VI secretion system Rhs element associated Vgr" evidence="4">
    <location>
        <begin position="527"/>
        <end position="632"/>
    </location>
</feature>
<dbReference type="SUPFAM" id="SSF69255">
    <property type="entry name" value="gp5 N-terminal domain-like"/>
    <property type="match status" value="1"/>
</dbReference>
<dbReference type="Pfam" id="PF10106">
    <property type="entry name" value="DUF2345"/>
    <property type="match status" value="1"/>
</dbReference>
<gene>
    <name evidence="5" type="ORF">E1N52_42220</name>
</gene>
<feature type="domain" description="DUF2345" evidence="3">
    <location>
        <begin position="675"/>
        <end position="822"/>
    </location>
</feature>
<protein>
    <submittedName>
        <fullName evidence="5">Type VI secretion system tip protein VgrG</fullName>
    </submittedName>
</protein>
<dbReference type="SUPFAM" id="SSF69279">
    <property type="entry name" value="Phage tail proteins"/>
    <property type="match status" value="2"/>
</dbReference>
<evidence type="ECO:0000313" key="6">
    <source>
        <dbReference type="Proteomes" id="UP000295606"/>
    </source>
</evidence>
<dbReference type="OrthoDB" id="1907165at2"/>
<dbReference type="InterPro" id="IPR028244">
    <property type="entry name" value="T6SS_Rhs_Vgr_dom"/>
</dbReference>
<dbReference type="InterPro" id="IPR017847">
    <property type="entry name" value="T6SS_RhsGE_Vgr_subset"/>
</dbReference>
<evidence type="ECO:0000259" key="2">
    <source>
        <dbReference type="Pfam" id="PF04717"/>
    </source>
</evidence>
<dbReference type="AlphaFoldDB" id="A0A4R5L0K0"/>
<dbReference type="RefSeq" id="WP_133190953.1">
    <property type="nucleotide sequence ID" value="NZ_SMOD01000087.1"/>
</dbReference>
<dbReference type="InterPro" id="IPR037026">
    <property type="entry name" value="Vgr_OB-fold_dom_sf"/>
</dbReference>
<evidence type="ECO:0000256" key="1">
    <source>
        <dbReference type="ARBA" id="ARBA00005558"/>
    </source>
</evidence>
<dbReference type="Proteomes" id="UP000295606">
    <property type="component" value="Unassembled WGS sequence"/>
</dbReference>
<dbReference type="InterPro" id="IPR018769">
    <property type="entry name" value="VgrG2_DUF2345"/>
</dbReference>
<comment type="similarity">
    <text evidence="1">Belongs to the VgrG protein family.</text>
</comment>
<feature type="domain" description="Gp5/Type VI secretion system Vgr protein OB-fold" evidence="2">
    <location>
        <begin position="439"/>
        <end position="507"/>
    </location>
</feature>
<organism evidence="5 6">
    <name type="scientific">Paraburkholderia guartelaensis</name>
    <dbReference type="NCBI Taxonomy" id="2546446"/>
    <lineage>
        <taxon>Bacteria</taxon>
        <taxon>Pseudomonadati</taxon>
        <taxon>Pseudomonadota</taxon>
        <taxon>Betaproteobacteria</taxon>
        <taxon>Burkholderiales</taxon>
        <taxon>Burkholderiaceae</taxon>
        <taxon>Paraburkholderia</taxon>
    </lineage>
</organism>
<dbReference type="Gene3D" id="2.40.50.230">
    <property type="entry name" value="Gp5 N-terminal domain"/>
    <property type="match status" value="1"/>
</dbReference>
<dbReference type="Gene3D" id="4.10.220.110">
    <property type="match status" value="1"/>
</dbReference>
<dbReference type="InterPro" id="IPR006533">
    <property type="entry name" value="T6SS_Vgr_RhsGE"/>
</dbReference>
<dbReference type="Pfam" id="PF05954">
    <property type="entry name" value="Phage_GPD"/>
    <property type="match status" value="1"/>
</dbReference>
<dbReference type="NCBIfam" id="TIGR03361">
    <property type="entry name" value="VI_Rhs_Vgr"/>
    <property type="match status" value="1"/>
</dbReference>
<dbReference type="EMBL" id="SMOD01000087">
    <property type="protein sequence ID" value="TDG01974.1"/>
    <property type="molecule type" value="Genomic_DNA"/>
</dbReference>
<proteinExistence type="inferred from homology"/>
<dbReference type="Pfam" id="PF04717">
    <property type="entry name" value="Phage_base_V"/>
    <property type="match status" value="1"/>
</dbReference>
<reference evidence="5 6" key="1">
    <citation type="submission" date="2019-03" db="EMBL/GenBank/DDBJ databases">
        <title>Paraburkholderia sp. isolated from native Mimosa gymnas in Guartela State Park, Brazil.</title>
        <authorList>
            <person name="Paulitsch F."/>
            <person name="Hungria M."/>
            <person name="Delamuta J.R.M."/>
            <person name="Ribeiro R.A."/>
            <person name="Dall'Agnol R."/>
            <person name="Silva J.S.B."/>
        </authorList>
    </citation>
    <scope>NUCLEOTIDE SEQUENCE [LARGE SCALE GENOMIC DNA]</scope>
    <source>
        <strain evidence="5 6">CNPSo 3008</strain>
    </source>
</reference>
<name>A0A4R5L0K0_9BURK</name>
<dbReference type="SUPFAM" id="SSF69349">
    <property type="entry name" value="Phage fibre proteins"/>
    <property type="match status" value="1"/>
</dbReference>
<evidence type="ECO:0000313" key="5">
    <source>
        <dbReference type="EMBL" id="TDG01974.1"/>
    </source>
</evidence>
<sequence>MGAQDLVGAIAGGLVQTDRLLRLDTPLGENVLLAQRAIGRSRIGRECHFTLDAVAADDNIELKKLIAQPVTLWLQQADQSYLPHHGYVHTARRLGADGGLTSYQIEFASWLHFLKFRKDARIWQGKTADAILTDVFNAHPQAQGAFRFSIQNALPSRSFCMQYEDDWNFCQRIMESEGLFSYFEYAADGKSHTVIITDNIDALSALNPRSVVFYRSGVNSESDALVQWSGTRTLQSVTLATRTFDYKSPSSVVNSKGTSVPAHASQGDLPQQMEVYEYTGAYTYGEQSRGDALSEIRMEEWESRAKRFEGAGAVRRLEAGRWFELEGHPQHDSDGPQDRQFAIIEVHWAIENNLPVSATQAQSFPHSLQGELAAIKAVYQGESDALTIKGADGSEGFLLLKIEAQRRAVPYRSPFEHRKPKMQMQTAIVVGPANEEIYTDTLNRIKVRFHWERLNAGDEKASCWVRVAMADTGGSYGGVHVPRVGEEVIVEWVGGDCDRPIVTGRLYNGSTSSHWHSNGILSGYKSKEYGGSGYNQLVMDDATGQNRMQLYTTSENSQLHLGYLIAQSANARGAYLGSGFDLQSSAYGAIRAAQGLYVSTYAKAAASQQLDANEAHTQITGSQSAMDALSQASEAHQAESLEDGERALKDIASATQSSVRGASASGGNTAGGGMGSANAFSEPVMLMASPAGLALSTQQSTHIAANEQINLVSGESTYVATGKSLVASVSQKLSLFVQNAGMKLFAGKGKVEVQAHMDNIELTAQKSVKVLSATENIEVAASEEILLTSGGGYIRLKGGNIEIHAPGLVDIKGSQHAFSGPASMSWPLPALPTSKYAAAMQYLYHDNEPVQGAKYLATLADGSTREGALDAQGRMNLQDIPAGTVDVKLGADSREWARKNLTKNPDYKGASLADADIEALIARHGGTQA</sequence>
<dbReference type="InterPro" id="IPR006531">
    <property type="entry name" value="Gp5/Vgr_OB"/>
</dbReference>
<evidence type="ECO:0000259" key="4">
    <source>
        <dbReference type="Pfam" id="PF13296"/>
    </source>
</evidence>
<dbReference type="Gene3D" id="2.30.110.50">
    <property type="match status" value="1"/>
</dbReference>
<comment type="caution">
    <text evidence="5">The sequence shown here is derived from an EMBL/GenBank/DDBJ whole genome shotgun (WGS) entry which is preliminary data.</text>
</comment>
<dbReference type="NCBIfam" id="TIGR01646">
    <property type="entry name" value="vgr_GE"/>
    <property type="match status" value="1"/>
</dbReference>
<dbReference type="Gene3D" id="3.55.50.10">
    <property type="entry name" value="Baseplate protein-like domains"/>
    <property type="match status" value="1"/>
</dbReference>
<accession>A0A4R5L0K0</accession>
<evidence type="ECO:0000259" key="3">
    <source>
        <dbReference type="Pfam" id="PF10106"/>
    </source>
</evidence>